<keyword evidence="5" id="KW-0812">Transmembrane</keyword>
<dbReference type="GO" id="GO:0005524">
    <property type="term" value="F:ATP binding"/>
    <property type="evidence" value="ECO:0007669"/>
    <property type="project" value="UniProtKB-KW"/>
</dbReference>
<dbReference type="SMART" id="SM00331">
    <property type="entry name" value="PP2C_SIG"/>
    <property type="match status" value="1"/>
</dbReference>
<dbReference type="Gene3D" id="1.10.510.10">
    <property type="entry name" value="Transferase(Phosphotransferase) domain 1"/>
    <property type="match status" value="1"/>
</dbReference>
<dbReference type="PANTHER" id="PTHR43289">
    <property type="entry name" value="MITOGEN-ACTIVATED PROTEIN KINASE KINASE KINASE 20-RELATED"/>
    <property type="match status" value="1"/>
</dbReference>
<evidence type="ECO:0000313" key="9">
    <source>
        <dbReference type="Proteomes" id="UP001336250"/>
    </source>
</evidence>
<keyword evidence="3 8" id="KW-0418">Kinase</keyword>
<keyword evidence="9" id="KW-1185">Reference proteome</keyword>
<dbReference type="InterPro" id="IPR011009">
    <property type="entry name" value="Kinase-like_dom_sf"/>
</dbReference>
<dbReference type="InterPro" id="IPR036457">
    <property type="entry name" value="PPM-type-like_dom_sf"/>
</dbReference>
<evidence type="ECO:0000259" key="7">
    <source>
        <dbReference type="PROSITE" id="PS51746"/>
    </source>
</evidence>
<comment type="caution">
    <text evidence="8">The sequence shown here is derived from an EMBL/GenBank/DDBJ whole genome shotgun (WGS) entry which is preliminary data.</text>
</comment>
<dbReference type="EMBL" id="JAZIBG010000024">
    <property type="protein sequence ID" value="MEF7614268.1"/>
    <property type="molecule type" value="Genomic_DNA"/>
</dbReference>
<feature type="domain" description="PPM-type phosphatase" evidence="7">
    <location>
        <begin position="10"/>
        <end position="242"/>
    </location>
</feature>
<dbReference type="Pfam" id="PF13672">
    <property type="entry name" value="PP2C_2"/>
    <property type="match status" value="1"/>
</dbReference>
<keyword evidence="4" id="KW-0067">ATP-binding</keyword>
<dbReference type="AlphaFoldDB" id="A0AAW9QDM8"/>
<dbReference type="InterPro" id="IPR000719">
    <property type="entry name" value="Prot_kinase_dom"/>
</dbReference>
<dbReference type="PROSITE" id="PS50011">
    <property type="entry name" value="PROTEIN_KINASE_DOM"/>
    <property type="match status" value="1"/>
</dbReference>
<evidence type="ECO:0000256" key="5">
    <source>
        <dbReference type="SAM" id="Phobius"/>
    </source>
</evidence>
<keyword evidence="5" id="KW-0472">Membrane</keyword>
<dbReference type="InterPro" id="IPR008266">
    <property type="entry name" value="Tyr_kinase_AS"/>
</dbReference>
<proteinExistence type="predicted"/>
<evidence type="ECO:0000256" key="1">
    <source>
        <dbReference type="ARBA" id="ARBA00022679"/>
    </source>
</evidence>
<dbReference type="PROSITE" id="PS00109">
    <property type="entry name" value="PROTEIN_KINASE_TYR"/>
    <property type="match status" value="1"/>
</dbReference>
<dbReference type="InterPro" id="IPR001932">
    <property type="entry name" value="PPM-type_phosphatase-like_dom"/>
</dbReference>
<reference evidence="8 9" key="1">
    <citation type="submission" date="2024-02" db="EMBL/GenBank/DDBJ databases">
        <title>Genome sequence of Aquincola sp. MAHUQ-54.</title>
        <authorList>
            <person name="Huq M.A."/>
        </authorList>
    </citation>
    <scope>NUCLEOTIDE SEQUENCE [LARGE SCALE GENOMIC DNA]</scope>
    <source>
        <strain evidence="8 9">MAHUQ-54</strain>
    </source>
</reference>
<dbReference type="PROSITE" id="PS51746">
    <property type="entry name" value="PPM_2"/>
    <property type="match status" value="1"/>
</dbReference>
<dbReference type="Gene3D" id="3.60.40.10">
    <property type="entry name" value="PPM-type phosphatase domain"/>
    <property type="match status" value="1"/>
</dbReference>
<name>A0AAW9QDM8_9BURK</name>
<feature type="domain" description="Protein kinase" evidence="6">
    <location>
        <begin position="272"/>
        <end position="533"/>
    </location>
</feature>
<keyword evidence="5" id="KW-1133">Transmembrane helix</keyword>
<dbReference type="Gene3D" id="3.30.200.20">
    <property type="entry name" value="Phosphorylase Kinase, domain 1"/>
    <property type="match status" value="1"/>
</dbReference>
<gene>
    <name evidence="8" type="ORF">V4F39_10140</name>
</gene>
<dbReference type="RefSeq" id="WP_332289236.1">
    <property type="nucleotide sequence ID" value="NZ_JAZIBG010000024.1"/>
</dbReference>
<protein>
    <submittedName>
        <fullName evidence="8">Protein kinase</fullName>
    </submittedName>
</protein>
<dbReference type="SUPFAM" id="SSF81606">
    <property type="entry name" value="PP2C-like"/>
    <property type="match status" value="1"/>
</dbReference>
<feature type="transmembrane region" description="Helical" evidence="5">
    <location>
        <begin position="555"/>
        <end position="575"/>
    </location>
</feature>
<dbReference type="GO" id="GO:0004674">
    <property type="term" value="F:protein serine/threonine kinase activity"/>
    <property type="evidence" value="ECO:0007669"/>
    <property type="project" value="TreeGrafter"/>
</dbReference>
<dbReference type="CDD" id="cd14014">
    <property type="entry name" value="STKc_PknB_like"/>
    <property type="match status" value="1"/>
</dbReference>
<evidence type="ECO:0000256" key="3">
    <source>
        <dbReference type="ARBA" id="ARBA00022777"/>
    </source>
</evidence>
<evidence type="ECO:0000313" key="8">
    <source>
        <dbReference type="EMBL" id="MEF7614268.1"/>
    </source>
</evidence>
<dbReference type="SUPFAM" id="SSF56112">
    <property type="entry name" value="Protein kinase-like (PK-like)"/>
    <property type="match status" value="1"/>
</dbReference>
<dbReference type="Pfam" id="PF00069">
    <property type="entry name" value="Pkinase"/>
    <property type="match status" value="1"/>
</dbReference>
<dbReference type="Proteomes" id="UP001336250">
    <property type="component" value="Unassembled WGS sequence"/>
</dbReference>
<sequence>MAAVHGLSVTVGQHSRAGRGKAVNQDFHGAVLPPEPLRSRKGIAVALADGVGTSAVGHVASAAAVRGFLDDYYATAESWTVRRAAERVLAATNGWLHAQTMHGDARFDKDRGHVCTFSALVLKGRDAHLLHVGDARVCRLHPRALEPLTDDHRVPAPEGGHWLARALGAGPRVEIDYRRWPLEAGEVYLLATDGAHAHLDAAAVHAALARHGDDLDAAAEALTAAAHAACSDDDATVQLVRIDALPGAHAPSLADALPLPPPLAPRQRFEGFTIVRPLHTSARSHVHLAIDDASGTPVALKTPAVALRDDAAALDRFLLEDWVAQRVASPHLARPFDPGRPRTHLYVAMEYVEGQTLAQWMTDHPRPGLDEVRGLVEQIGRGVQALHGREMLHQDLRPENVMIDRHGTAKLIDFGAVHVAGLAEGSMQPRADTIEGTLQYAAPEYFTGDGGSERSDLFSMGVLAYQMLTGHLPYGLQVAQLRSRTDLRRLRWVPLRHHRPDLPPWLEAVLRRALQPEPSKRQEAVSELLHDLRAPGPRYRHERAVPLVERDPVRFWQAVSLGLGILLAGLSGWLVRMH</sequence>
<keyword evidence="1" id="KW-0808">Transferase</keyword>
<accession>A0AAW9QDM8</accession>
<evidence type="ECO:0000256" key="4">
    <source>
        <dbReference type="ARBA" id="ARBA00022840"/>
    </source>
</evidence>
<evidence type="ECO:0000256" key="2">
    <source>
        <dbReference type="ARBA" id="ARBA00022741"/>
    </source>
</evidence>
<dbReference type="SMART" id="SM00332">
    <property type="entry name" value="PP2Cc"/>
    <property type="match status" value="1"/>
</dbReference>
<dbReference type="PANTHER" id="PTHR43289:SF6">
    <property type="entry name" value="SERINE_THREONINE-PROTEIN KINASE NEKL-3"/>
    <property type="match status" value="1"/>
</dbReference>
<keyword evidence="2" id="KW-0547">Nucleotide-binding</keyword>
<evidence type="ECO:0000259" key="6">
    <source>
        <dbReference type="PROSITE" id="PS50011"/>
    </source>
</evidence>
<organism evidence="8 9">
    <name type="scientific">Aquincola agrisoli</name>
    <dbReference type="NCBI Taxonomy" id="3119538"/>
    <lineage>
        <taxon>Bacteria</taxon>
        <taxon>Pseudomonadati</taxon>
        <taxon>Pseudomonadota</taxon>
        <taxon>Betaproteobacteria</taxon>
        <taxon>Burkholderiales</taxon>
        <taxon>Sphaerotilaceae</taxon>
        <taxon>Aquincola</taxon>
    </lineage>
</organism>